<organism evidence="2 3">
    <name type="scientific">Sporothrix brasiliensis 5110</name>
    <dbReference type="NCBI Taxonomy" id="1398154"/>
    <lineage>
        <taxon>Eukaryota</taxon>
        <taxon>Fungi</taxon>
        <taxon>Dikarya</taxon>
        <taxon>Ascomycota</taxon>
        <taxon>Pezizomycotina</taxon>
        <taxon>Sordariomycetes</taxon>
        <taxon>Sordariomycetidae</taxon>
        <taxon>Ophiostomatales</taxon>
        <taxon>Ophiostomataceae</taxon>
        <taxon>Sporothrix</taxon>
    </lineage>
</organism>
<dbReference type="HOGENOM" id="CLU_1462238_0_0_1"/>
<feature type="compositionally biased region" description="Polar residues" evidence="1">
    <location>
        <begin position="7"/>
        <end position="33"/>
    </location>
</feature>
<proteinExistence type="predicted"/>
<evidence type="ECO:0000256" key="1">
    <source>
        <dbReference type="SAM" id="MobiDB-lite"/>
    </source>
</evidence>
<sequence length="185" mass="18563">MDKATTSRDSAQSGDRSSQSTDTFSVPSSSGAIPSTVVAPKASHLRAEAAPTNTAAVSSTAAPTVSRWSDGTFGSAAGGSDAPSTTSGGSGPAGSLSTYSGKSAQATTAQAATATVVDLGAARQPQHNAGSTNRTPYQAPKVDSSQVVAEITNANPVYLKMVLSSEGFWRLGDNFPAPSNPRNVN</sequence>
<reference evidence="2 3" key="1">
    <citation type="journal article" date="2014" name="BMC Genomics">
        <title>Comparative genomics of the major fungal agents of human and animal Sporotrichosis: Sporothrix schenckii and Sporothrix brasiliensis.</title>
        <authorList>
            <person name="Teixeira M.M."/>
            <person name="de Almeida L.G."/>
            <person name="Kubitschek-Barreira P."/>
            <person name="Alves F.L."/>
            <person name="Kioshima E.S."/>
            <person name="Abadio A.K."/>
            <person name="Fernandes L."/>
            <person name="Derengowski L.S."/>
            <person name="Ferreira K.S."/>
            <person name="Souza R.C."/>
            <person name="Ruiz J.C."/>
            <person name="de Andrade N.C."/>
            <person name="Paes H.C."/>
            <person name="Nicola A.M."/>
            <person name="Albuquerque P."/>
            <person name="Gerber A.L."/>
            <person name="Martins V.P."/>
            <person name="Peconick L.D."/>
            <person name="Neto A.V."/>
            <person name="Chaucanez C.B."/>
            <person name="Silva P.A."/>
            <person name="Cunha O.L."/>
            <person name="de Oliveira F.F."/>
            <person name="dos Santos T.C."/>
            <person name="Barros A.L."/>
            <person name="Soares M.A."/>
            <person name="de Oliveira L.M."/>
            <person name="Marini M.M."/>
            <person name="Villalobos-Duno H."/>
            <person name="Cunha M.M."/>
            <person name="de Hoog S."/>
            <person name="da Silveira J.F."/>
            <person name="Henrissat B."/>
            <person name="Nino-Vega G.A."/>
            <person name="Cisalpino P.S."/>
            <person name="Mora-Montes H.M."/>
            <person name="Almeida S.R."/>
            <person name="Stajich J.E."/>
            <person name="Lopes-Bezerra L.M."/>
            <person name="Vasconcelos A.T."/>
            <person name="Felipe M.S."/>
        </authorList>
    </citation>
    <scope>NUCLEOTIDE SEQUENCE [LARGE SCALE GENOMIC DNA]</scope>
    <source>
        <strain evidence="2 3">5110</strain>
    </source>
</reference>
<evidence type="ECO:0000313" key="3">
    <source>
        <dbReference type="Proteomes" id="UP000031575"/>
    </source>
</evidence>
<dbReference type="VEuPathDB" id="FungiDB:SPBR_08669"/>
<feature type="region of interest" description="Disordered" evidence="1">
    <location>
        <begin position="1"/>
        <end position="108"/>
    </location>
</feature>
<evidence type="ECO:0000313" key="2">
    <source>
        <dbReference type="EMBL" id="KIH86458.1"/>
    </source>
</evidence>
<feature type="compositionally biased region" description="Low complexity" evidence="1">
    <location>
        <begin position="74"/>
        <end position="108"/>
    </location>
</feature>
<keyword evidence="3" id="KW-1185">Reference proteome</keyword>
<dbReference type="Proteomes" id="UP000031575">
    <property type="component" value="Unassembled WGS sequence"/>
</dbReference>
<dbReference type="GeneID" id="63681828"/>
<accession>A0A0C2F606</accession>
<dbReference type="RefSeq" id="XP_040614468.1">
    <property type="nucleotide sequence ID" value="XM_040766907.1"/>
</dbReference>
<gene>
    <name evidence="2" type="ORF">SPBR_08669</name>
</gene>
<name>A0A0C2F606_9PEZI</name>
<dbReference type="AlphaFoldDB" id="A0A0C2F606"/>
<comment type="caution">
    <text evidence="2">The sequence shown here is derived from an EMBL/GenBank/DDBJ whole genome shotgun (WGS) entry which is preliminary data.</text>
</comment>
<feature type="compositionally biased region" description="Low complexity" evidence="1">
    <location>
        <begin position="49"/>
        <end position="66"/>
    </location>
</feature>
<dbReference type="EMBL" id="AWTV01000011">
    <property type="protein sequence ID" value="KIH86458.1"/>
    <property type="molecule type" value="Genomic_DNA"/>
</dbReference>
<protein>
    <submittedName>
        <fullName evidence="2">Uncharacterized protein</fullName>
    </submittedName>
</protein>